<dbReference type="KEGG" id="kdj:28970355"/>
<dbReference type="GeneID" id="28970355"/>
<dbReference type="InterPro" id="IPR013665">
    <property type="entry name" value="Sfi1_dom"/>
</dbReference>
<keyword evidence="4" id="KW-1185">Reference proteome</keyword>
<evidence type="ECO:0000313" key="4">
    <source>
        <dbReference type="Proteomes" id="UP000078595"/>
    </source>
</evidence>
<dbReference type="PANTHER" id="PTHR22028:SF9">
    <property type="entry name" value="SFI1 SPINDLE BODY DOMAIN-CONTAINING PROTEIN"/>
    <property type="match status" value="1"/>
</dbReference>
<reference evidence="3" key="1">
    <citation type="submission" date="2013-07" db="EMBL/GenBank/DDBJ databases">
        <authorList>
            <consortium name="The Broad Institute Genome Sequencing Platform"/>
            <person name="Cuomo C."/>
            <person name="Litvintseva A."/>
            <person name="Chen Y."/>
            <person name="Heitman J."/>
            <person name="Sun S."/>
            <person name="Springer D."/>
            <person name="Dromer F."/>
            <person name="Young S.K."/>
            <person name="Zeng Q."/>
            <person name="Gargeya S."/>
            <person name="Fitzgerald M."/>
            <person name="Abouelleil A."/>
            <person name="Alvarado L."/>
            <person name="Berlin A.M."/>
            <person name="Chapman S.B."/>
            <person name="Dewar J."/>
            <person name="Goldberg J."/>
            <person name="Griggs A."/>
            <person name="Gujja S."/>
            <person name="Hansen M."/>
            <person name="Howarth C."/>
            <person name="Imamovic A."/>
            <person name="Larimer J."/>
            <person name="McCowan C."/>
            <person name="Murphy C."/>
            <person name="Pearson M."/>
            <person name="Priest M."/>
            <person name="Roberts A."/>
            <person name="Saif S."/>
            <person name="Shea T."/>
            <person name="Sykes S."/>
            <person name="Wortman J."/>
            <person name="Nusbaum C."/>
            <person name="Birren B."/>
        </authorList>
    </citation>
    <scope>NUCLEOTIDE SEQUENCE</scope>
    <source>
        <strain evidence="3">CBS 10117</strain>
    </source>
</reference>
<feature type="domain" description="Sfi1 spindle body" evidence="2">
    <location>
        <begin position="318"/>
        <end position="437"/>
    </location>
</feature>
<dbReference type="EMBL" id="CP144538">
    <property type="protein sequence ID" value="WWC64643.1"/>
    <property type="molecule type" value="Genomic_DNA"/>
</dbReference>
<dbReference type="GO" id="GO:0019902">
    <property type="term" value="F:phosphatase binding"/>
    <property type="evidence" value="ECO:0007669"/>
    <property type="project" value="TreeGrafter"/>
</dbReference>
<reference evidence="3" key="2">
    <citation type="submission" date="2024-02" db="EMBL/GenBank/DDBJ databases">
        <title>Comparative genomics of Cryptococcus and Kwoniella reveals pathogenesis evolution and contrasting modes of karyotype evolution via chromosome fusion or intercentromeric recombination.</title>
        <authorList>
            <person name="Coelho M.A."/>
            <person name="David-Palma M."/>
            <person name="Shea T."/>
            <person name="Bowers K."/>
            <person name="McGinley-Smith S."/>
            <person name="Mohammad A.W."/>
            <person name="Gnirke A."/>
            <person name="Yurkov A.M."/>
            <person name="Nowrousian M."/>
            <person name="Sun S."/>
            <person name="Cuomo C.A."/>
            <person name="Heitman J."/>
        </authorList>
    </citation>
    <scope>NUCLEOTIDE SEQUENCE</scope>
    <source>
        <strain evidence="3">CBS 10117</strain>
    </source>
</reference>
<feature type="region of interest" description="Disordered" evidence="1">
    <location>
        <begin position="94"/>
        <end position="133"/>
    </location>
</feature>
<dbReference type="Proteomes" id="UP000078595">
    <property type="component" value="Chromosome 9"/>
</dbReference>
<organism evidence="3 4">
    <name type="scientific">Kwoniella dejecticola CBS 10117</name>
    <dbReference type="NCBI Taxonomy" id="1296121"/>
    <lineage>
        <taxon>Eukaryota</taxon>
        <taxon>Fungi</taxon>
        <taxon>Dikarya</taxon>
        <taxon>Basidiomycota</taxon>
        <taxon>Agaricomycotina</taxon>
        <taxon>Tremellomycetes</taxon>
        <taxon>Tremellales</taxon>
        <taxon>Cryptococcaceae</taxon>
        <taxon>Kwoniella</taxon>
    </lineage>
</organism>
<gene>
    <name evidence="3" type="ORF">I303_107254</name>
</gene>
<feature type="compositionally biased region" description="Basic and acidic residues" evidence="1">
    <location>
        <begin position="189"/>
        <end position="201"/>
    </location>
</feature>
<name>A0AAJ8MKG2_9TREE</name>
<evidence type="ECO:0000313" key="3">
    <source>
        <dbReference type="EMBL" id="WWC64643.1"/>
    </source>
</evidence>
<feature type="domain" description="Sfi1 spindle body" evidence="2">
    <location>
        <begin position="450"/>
        <end position="889"/>
    </location>
</feature>
<protein>
    <recommendedName>
        <fullName evidence="2">Sfi1 spindle body domain-containing protein</fullName>
    </recommendedName>
</protein>
<evidence type="ECO:0000259" key="2">
    <source>
        <dbReference type="Pfam" id="PF08457"/>
    </source>
</evidence>
<dbReference type="RefSeq" id="XP_065825604.1">
    <property type="nucleotide sequence ID" value="XM_065969532.1"/>
</dbReference>
<feature type="region of interest" description="Disordered" evidence="1">
    <location>
        <begin position="983"/>
        <end position="1061"/>
    </location>
</feature>
<feature type="region of interest" description="Disordered" evidence="1">
    <location>
        <begin position="152"/>
        <end position="172"/>
    </location>
</feature>
<dbReference type="Pfam" id="PF08457">
    <property type="entry name" value="Sfi1"/>
    <property type="match status" value="2"/>
</dbReference>
<dbReference type="PANTHER" id="PTHR22028">
    <property type="entry name" value="SFI1 SPINDLE BODY DOMAIN-CONTAINING PROTEIN-RELATED"/>
    <property type="match status" value="1"/>
</dbReference>
<dbReference type="AlphaFoldDB" id="A0AAJ8MKG2"/>
<evidence type="ECO:0000256" key="1">
    <source>
        <dbReference type="SAM" id="MobiDB-lite"/>
    </source>
</evidence>
<proteinExistence type="predicted"/>
<dbReference type="InterPro" id="IPR052270">
    <property type="entry name" value="CACF_protein"/>
</dbReference>
<sequence length="1117" mass="130538">MLAYSPSFGQSKSTLTDSTSSFANVDLEVVEKIFERGKHATSFPQIYRPYTEVLQECGISPTNDSIYYGFLLKIGVIKAATWGDKWSIWKASRSSPSTPTFVHGPSSSTPETNTEYTLETTHSGTNPSFSNSQLPSLRARVPFLASASSDIDEGFAPSIDGHGHGHGGVQEQAQGEQSFVAANHVRPSPRKEMSRRYENHGHQGGSGHSRNGSRSLVWYTPEQSFKLDSYRSNQDLLDFDPPMRTSTPVLRSPRYTSTHARLDPPAYSVSDVSQALEGTTEDLSALGLTNPKGKCQSPAIQQEQTWMDKLDEISESERRFMEKKGDDFYKLGLLGRCWDMWFKTSEFYRVTYKNIPIARNNLLLRQVVEKWTHATRHQLSLPGTADRHRQLHLKLTVLRKWTKRLKDRRLRSIEATWTEERRLIEVRELFNKWKDGAERRRTEKWKIEMAEKELALSQRRNNALMKRSLGYWRIETRGKLAQSDERQRLTWDLFEEWYHLTMQQRNLKSVYNDMLRRKLQNVFTEWRKQSMLKPMGGQIARRQEVQLVRKVWDDWRTSSWQAKQSATFGRRRILLTVMDRWKVARRKHKTMERKAILVDQTRLLDTSLRKWKLRSWCQLLIQAKDKRLQEWMWARWKARQRDIVRLESMANQQMLRREDLKVQKVFSRWRSIAASHQTDHLRAVLIHEKNAQSRVLSKWRTSTGIIQTNRGLADKAHAFFLLRSAFKVWRSEDAGRKAEKWIERRSQTQIKQTFDKWKILTLKYGDLHRREVVIRDHAQQTILTKALGRWTQRVIEIKDRELRISRARDDQVISELFSRWRGRLAVLRQNQKKADDTLEIRELENLRRVFRSWRGKTKRHKRLRLTAETSLVERENKLVKNVFVRWYEKKREGDLQEIEKEVAFLHENVILYGVMDKWKAFTAILPGISADSSRLKRKAMRSWLVALARKRRADILQRDRNAKLLAEAFQLWRDATAHKAAMNARRIRGRSRPSTMSDRRSSLGLGLGSGLTSEGERIVSGRRITPTSSTFPFPHPSGRGHDHNQGQGRISPGLISIGRNDDETVRSEPVYSRLRFELGLGNHRRRSRGASEEYEAIERPRSGSEMIRALRGNMPGR</sequence>
<accession>A0AAJ8MKG2</accession>
<feature type="region of interest" description="Disordered" evidence="1">
    <location>
        <begin position="184"/>
        <end position="214"/>
    </location>
</feature>